<evidence type="ECO:0000259" key="8">
    <source>
        <dbReference type="PROSITE" id="PS50102"/>
    </source>
</evidence>
<evidence type="ECO:0000313" key="11">
    <source>
        <dbReference type="Proteomes" id="UP000654075"/>
    </source>
</evidence>
<dbReference type="PANTHER" id="PTHR48027">
    <property type="entry name" value="HETEROGENEOUS NUCLEAR RIBONUCLEOPROTEIN 87F-RELATED"/>
    <property type="match status" value="1"/>
</dbReference>
<dbReference type="OrthoDB" id="1878647at2759"/>
<dbReference type="Gene3D" id="3.30.70.330">
    <property type="match status" value="1"/>
</dbReference>
<evidence type="ECO:0000256" key="7">
    <source>
        <dbReference type="SAM" id="MobiDB-lite"/>
    </source>
</evidence>
<proteinExistence type="predicted"/>
<accession>A0A813DFD8</accession>
<feature type="region of interest" description="Disordered" evidence="7">
    <location>
        <begin position="624"/>
        <end position="656"/>
    </location>
</feature>
<feature type="domain" description="RanBP2-type" evidence="9">
    <location>
        <begin position="402"/>
        <end position="431"/>
    </location>
</feature>
<evidence type="ECO:0000256" key="5">
    <source>
        <dbReference type="PROSITE-ProRule" id="PRU00176"/>
    </source>
</evidence>
<dbReference type="InterPro" id="IPR052462">
    <property type="entry name" value="SLIRP/GR-RBP-like"/>
</dbReference>
<keyword evidence="1" id="KW-0479">Metal-binding</keyword>
<feature type="non-terminal residue" evidence="10">
    <location>
        <position position="656"/>
    </location>
</feature>
<keyword evidence="4 5" id="KW-0694">RNA-binding</keyword>
<dbReference type="PROSITE" id="PS50199">
    <property type="entry name" value="ZF_RANBP2_2"/>
    <property type="match status" value="1"/>
</dbReference>
<protein>
    <submittedName>
        <fullName evidence="10">Uncharacterized protein</fullName>
    </submittedName>
</protein>
<feature type="compositionally biased region" description="Low complexity" evidence="7">
    <location>
        <begin position="116"/>
        <end position="130"/>
    </location>
</feature>
<dbReference type="AlphaFoldDB" id="A0A813DFD8"/>
<dbReference type="InterPro" id="IPR036443">
    <property type="entry name" value="Znf_RanBP2_sf"/>
</dbReference>
<dbReference type="CDD" id="cd00590">
    <property type="entry name" value="RRM_SF"/>
    <property type="match status" value="1"/>
</dbReference>
<feature type="region of interest" description="Disordered" evidence="7">
    <location>
        <begin position="72"/>
        <end position="147"/>
    </location>
</feature>
<evidence type="ECO:0000313" key="10">
    <source>
        <dbReference type="EMBL" id="CAE8584945.1"/>
    </source>
</evidence>
<dbReference type="Pfam" id="PF00076">
    <property type="entry name" value="RRM_1"/>
    <property type="match status" value="1"/>
</dbReference>
<name>A0A813DFD8_POLGL</name>
<sequence>HEDDVLKLFRSYGRVANVRIPLEPMSKGHRGYAFVTMNSSSEAQACITALHGAEFGGSGLLVEVSKRKAPHAKTPGVYLGPRCESGSPDRGVSLESTGRRFSEGQTSSVHARSGGRTNSRNPTTTTTRTTAHLRNSRNPDHGRHDRRHLHLRGDSVDAEPLSEPAAACASAPVRSAVKLRPAEPLVDPPEPGGEPLIEEEPSPPHPKATGLDQLRESGVVKSRSGAQDRDGPMRPGRGTSRPLNFPSAEKSGESCGRASQRHSSHVSENCGSPGRNLRLSAPRQAEQSPRSSRISQLEAANVRAAAQQTADGLLLQFQRQGFSDPCSAASECLKVALALLGSSVKFEDSKDSKDSGQPACVPQKLLSPDEFKNPSGFLRVYGDPLASASRRSPGFRGPGSLQDGNWRCEQCSNVNFPRRQRCHKCQAMRSSSGDTIVLQYCLRVYELLRMGRQRANSGRERKRRNASHRSTASKRKCFRSTWQTSPCHLRLEFGKVAMLCSGRFMPSIEEQPGWMSARSRRRHGASTWDRRGPESLLPWASRACQRQSELPVEPRWQLCHAAATPSCGRRIRPSQNERKRVPAGRCHAVGRPEKHEGHEHYSKHLLVLLWRLHLRLHLWKGHQSGEPGRPFADLAEEDDDGSGSVGEAKPRDDFQA</sequence>
<feature type="compositionally biased region" description="Polar residues" evidence="7">
    <location>
        <begin position="285"/>
        <end position="295"/>
    </location>
</feature>
<dbReference type="EMBL" id="CAJNNV010001390">
    <property type="protein sequence ID" value="CAE8584945.1"/>
    <property type="molecule type" value="Genomic_DNA"/>
</dbReference>
<dbReference type="InterPro" id="IPR001876">
    <property type="entry name" value="Znf_RanBP2"/>
</dbReference>
<evidence type="ECO:0000259" key="9">
    <source>
        <dbReference type="PROSITE" id="PS50199"/>
    </source>
</evidence>
<dbReference type="SMART" id="SM00360">
    <property type="entry name" value="RRM"/>
    <property type="match status" value="1"/>
</dbReference>
<keyword evidence="2 6" id="KW-0863">Zinc-finger</keyword>
<dbReference type="PROSITE" id="PS50102">
    <property type="entry name" value="RRM"/>
    <property type="match status" value="1"/>
</dbReference>
<dbReference type="SMART" id="SM00547">
    <property type="entry name" value="ZnF_RBZ"/>
    <property type="match status" value="1"/>
</dbReference>
<evidence type="ECO:0000256" key="2">
    <source>
        <dbReference type="ARBA" id="ARBA00022771"/>
    </source>
</evidence>
<dbReference type="SUPFAM" id="SSF90209">
    <property type="entry name" value="Ran binding protein zinc finger-like"/>
    <property type="match status" value="1"/>
</dbReference>
<comment type="caution">
    <text evidence="10">The sequence shown here is derived from an EMBL/GenBank/DDBJ whole genome shotgun (WGS) entry which is preliminary data.</text>
</comment>
<dbReference type="Gene3D" id="4.10.1060.10">
    <property type="entry name" value="Zinc finger, RanBP2-type"/>
    <property type="match status" value="1"/>
</dbReference>
<organism evidence="10 11">
    <name type="scientific">Polarella glacialis</name>
    <name type="common">Dinoflagellate</name>
    <dbReference type="NCBI Taxonomy" id="89957"/>
    <lineage>
        <taxon>Eukaryota</taxon>
        <taxon>Sar</taxon>
        <taxon>Alveolata</taxon>
        <taxon>Dinophyceae</taxon>
        <taxon>Suessiales</taxon>
        <taxon>Suessiaceae</taxon>
        <taxon>Polarella</taxon>
    </lineage>
</organism>
<dbReference type="PROSITE" id="PS01358">
    <property type="entry name" value="ZF_RANBP2_1"/>
    <property type="match status" value="1"/>
</dbReference>
<dbReference type="GO" id="GO:0003723">
    <property type="term" value="F:RNA binding"/>
    <property type="evidence" value="ECO:0007669"/>
    <property type="project" value="UniProtKB-UniRule"/>
</dbReference>
<dbReference type="InterPro" id="IPR035979">
    <property type="entry name" value="RBD_domain_sf"/>
</dbReference>
<feature type="region of interest" description="Disordered" evidence="7">
    <location>
        <begin position="179"/>
        <end position="295"/>
    </location>
</feature>
<evidence type="ECO:0000256" key="3">
    <source>
        <dbReference type="ARBA" id="ARBA00022833"/>
    </source>
</evidence>
<dbReference type="InterPro" id="IPR012677">
    <property type="entry name" value="Nucleotide-bd_a/b_plait_sf"/>
</dbReference>
<evidence type="ECO:0000256" key="1">
    <source>
        <dbReference type="ARBA" id="ARBA00022723"/>
    </source>
</evidence>
<dbReference type="GO" id="GO:0008270">
    <property type="term" value="F:zinc ion binding"/>
    <property type="evidence" value="ECO:0007669"/>
    <property type="project" value="UniProtKB-KW"/>
</dbReference>
<dbReference type="Proteomes" id="UP000654075">
    <property type="component" value="Unassembled WGS sequence"/>
</dbReference>
<evidence type="ECO:0000256" key="4">
    <source>
        <dbReference type="ARBA" id="ARBA00022884"/>
    </source>
</evidence>
<feature type="domain" description="RRM" evidence="8">
    <location>
        <begin position="1"/>
        <end position="67"/>
    </location>
</feature>
<keyword evidence="3" id="KW-0862">Zinc</keyword>
<reference evidence="10" key="1">
    <citation type="submission" date="2021-02" db="EMBL/GenBank/DDBJ databases">
        <authorList>
            <person name="Dougan E. K."/>
            <person name="Rhodes N."/>
            <person name="Thang M."/>
            <person name="Chan C."/>
        </authorList>
    </citation>
    <scope>NUCLEOTIDE SEQUENCE</scope>
</reference>
<feature type="region of interest" description="Disordered" evidence="7">
    <location>
        <begin position="347"/>
        <end position="367"/>
    </location>
</feature>
<evidence type="ECO:0000256" key="6">
    <source>
        <dbReference type="PROSITE-ProRule" id="PRU00322"/>
    </source>
</evidence>
<dbReference type="SUPFAM" id="SSF54928">
    <property type="entry name" value="RNA-binding domain, RBD"/>
    <property type="match status" value="1"/>
</dbReference>
<keyword evidence="11" id="KW-1185">Reference proteome</keyword>
<dbReference type="InterPro" id="IPR000504">
    <property type="entry name" value="RRM_dom"/>
</dbReference>
<gene>
    <name evidence="10" type="ORF">PGLA1383_LOCUS3867</name>
</gene>